<dbReference type="Proteomes" id="UP001212997">
    <property type="component" value="Unassembled WGS sequence"/>
</dbReference>
<name>A0AAD5V5E7_9APHY</name>
<evidence type="ECO:0000256" key="1">
    <source>
        <dbReference type="SAM" id="Phobius"/>
    </source>
</evidence>
<protein>
    <recommendedName>
        <fullName evidence="2">UBC core domain-containing protein</fullName>
    </recommendedName>
</protein>
<organism evidence="3 4">
    <name type="scientific">Meripilus lineatus</name>
    <dbReference type="NCBI Taxonomy" id="2056292"/>
    <lineage>
        <taxon>Eukaryota</taxon>
        <taxon>Fungi</taxon>
        <taxon>Dikarya</taxon>
        <taxon>Basidiomycota</taxon>
        <taxon>Agaricomycotina</taxon>
        <taxon>Agaricomycetes</taxon>
        <taxon>Polyporales</taxon>
        <taxon>Meripilaceae</taxon>
        <taxon>Meripilus</taxon>
    </lineage>
</organism>
<dbReference type="PROSITE" id="PS50127">
    <property type="entry name" value="UBC_2"/>
    <property type="match status" value="1"/>
</dbReference>
<accession>A0AAD5V5E7</accession>
<comment type="caution">
    <text evidence="3">The sequence shown here is derived from an EMBL/GenBank/DDBJ whole genome shotgun (WGS) entry which is preliminary data.</text>
</comment>
<gene>
    <name evidence="3" type="ORF">NLI96_g4340</name>
</gene>
<dbReference type="EMBL" id="JANAWD010000125">
    <property type="protein sequence ID" value="KAJ3486308.1"/>
    <property type="molecule type" value="Genomic_DNA"/>
</dbReference>
<evidence type="ECO:0000259" key="2">
    <source>
        <dbReference type="PROSITE" id="PS50127"/>
    </source>
</evidence>
<dbReference type="SUPFAM" id="SSF54495">
    <property type="entry name" value="UBC-like"/>
    <property type="match status" value="1"/>
</dbReference>
<dbReference type="Pfam" id="PF04564">
    <property type="entry name" value="U-box"/>
    <property type="match status" value="1"/>
</dbReference>
<dbReference type="InterPro" id="IPR003613">
    <property type="entry name" value="Ubox_domain"/>
</dbReference>
<dbReference type="SMART" id="SM00504">
    <property type="entry name" value="Ubox"/>
    <property type="match status" value="1"/>
</dbReference>
<dbReference type="InterPro" id="IPR000608">
    <property type="entry name" value="UBC"/>
</dbReference>
<feature type="transmembrane region" description="Helical" evidence="1">
    <location>
        <begin position="59"/>
        <end position="76"/>
    </location>
</feature>
<dbReference type="Pfam" id="PF00179">
    <property type="entry name" value="UQ_con"/>
    <property type="match status" value="1"/>
</dbReference>
<keyword evidence="1" id="KW-1133">Transmembrane helix</keyword>
<dbReference type="CDD" id="cd00198">
    <property type="entry name" value="vWFA"/>
    <property type="match status" value="1"/>
</dbReference>
<proteinExistence type="predicted"/>
<dbReference type="InterPro" id="IPR016135">
    <property type="entry name" value="UBQ-conjugating_enzyme/RWD"/>
</dbReference>
<dbReference type="InterPro" id="IPR036465">
    <property type="entry name" value="vWFA_dom_sf"/>
</dbReference>
<dbReference type="GO" id="GO:0016567">
    <property type="term" value="P:protein ubiquitination"/>
    <property type="evidence" value="ECO:0007669"/>
    <property type="project" value="InterPro"/>
</dbReference>
<evidence type="ECO:0000313" key="4">
    <source>
        <dbReference type="Proteomes" id="UP001212997"/>
    </source>
</evidence>
<keyword evidence="1" id="KW-0472">Membrane</keyword>
<dbReference type="SUPFAM" id="SSF53300">
    <property type="entry name" value="vWA-like"/>
    <property type="match status" value="1"/>
</dbReference>
<dbReference type="PANTHER" id="PTHR24068">
    <property type="entry name" value="UBIQUITIN-CONJUGATING ENZYME E2"/>
    <property type="match status" value="1"/>
</dbReference>
<keyword evidence="1" id="KW-0812">Transmembrane</keyword>
<dbReference type="InterPro" id="IPR013083">
    <property type="entry name" value="Znf_RING/FYVE/PHD"/>
</dbReference>
<dbReference type="SMART" id="SM00212">
    <property type="entry name" value="UBCc"/>
    <property type="match status" value="1"/>
</dbReference>
<dbReference type="Gene3D" id="3.10.110.10">
    <property type="entry name" value="Ubiquitin Conjugating Enzyme"/>
    <property type="match status" value="1"/>
</dbReference>
<dbReference type="GO" id="GO:0004842">
    <property type="term" value="F:ubiquitin-protein transferase activity"/>
    <property type="evidence" value="ECO:0007669"/>
    <property type="project" value="InterPro"/>
</dbReference>
<feature type="domain" description="UBC core" evidence="2">
    <location>
        <begin position="1461"/>
        <end position="1606"/>
    </location>
</feature>
<dbReference type="SUPFAM" id="SSF57850">
    <property type="entry name" value="RING/U-box"/>
    <property type="match status" value="1"/>
</dbReference>
<evidence type="ECO:0000313" key="3">
    <source>
        <dbReference type="EMBL" id="KAJ3486308.1"/>
    </source>
</evidence>
<dbReference type="Gene3D" id="3.30.40.10">
    <property type="entry name" value="Zinc/RING finger domain, C3HC4 (zinc finger)"/>
    <property type="match status" value="1"/>
</dbReference>
<sequence length="1619" mass="180419">MTRTLLKSRTLAKYDSDHELHENSDSKFNVKHSKQCGIPVGKQVPFYGWRSQGQRIRRLGIFIFGLLLNGINGSTLQRSTLSYAGYFRWRRLAGPGRKTPSGLLEIGALRPFELLISTLATTGYKMDIILTLVNADSSTPTSRSNLSMDCVSVMPNAKRVKIALMTPELARNGGQIEASKAMAFGGSNVSVDLTWYDTLRHEAARTLEWSREQHMPHDTEYAKATQSTMFGSCACTTTNQILTSGRFEQLHCEKRLDGSECIDELCKYSHSKLPMTPHELECKICTETFGSPCFKCIALLADRMPIDGQPRRCPLVQGLNQCPAGCPALSIASEAIPFDSKDPHFFIVHSGSVIDQIPVPSWILPSMDGQYILKDTDVMDILNEKYKDLGPGLTVRLVGASVVMPLLAFSHSTVVSICCSSRHVDSGGVVRFPLNGPLHPHLDGGAIDLHTSLSPIFNGDPSATIKTLGLDNGVQDGDEIILYAVQNKRTSKDPPVKLVGRSAIYTVREDWQPSVHQTERGMASFLSSLLVFSDYLSLHDEQNESKKNMHNRILSHLIALTRFPPAARALHILSLNESLAPEEMRALSETIYQLGLEVCHPLVTKGDQSRVFEGARLVFGTLIERSKGPFVLDSMDMKVSSTKPFISISLRCELSGEPLRDPVQLNDIVVERGAAMLRQEGGALFDPTVKQVTLGIVPDKLRYLIAHTAIRASNLVVLSDEFEVPQILTHRITPSSLAVAIDQANVELQIHAPLSLRDQVITPALSLDEVGYNTVYISRGDVCSNNQDVIFLRPCHGGEVGVDVNAIAVRLEPVIKMRKEAGDWDVDAFGNARADRVDTREVEEAVVIALDLSRSMQDDFNRADRVRIQDEVDTDKRAQNAALERFRSRNEDISDAVPRVISFIAELSIIQSIHRLFLRQEAVTNIKNEEIIDIRSHSCRDRAATVISELMILFARAHWEVSQSEPKIDTRFAAFDLFPGERASNAKKLQRWEDLIAVASDAKLRIPIIESLLNQISQYQSEPNSSLYDTPVPKKFLDPFTGKFFTDPVVFVDGYTYERDSIEEWCLWHNTSPMDPHTIVDSEDLHATETDEMLTESISQFLNGRPRSSFVPSDQCYLITITESDEPVHTYLTLPGTKTALSVLIDDWAFEDREPSESRLWSDARDSGDGCSAGNLVNLLDPLDEINPKTPNCSVKIIPELVLDIEQWYYMTVGDEQVRLDSRCMSRLDIVKQAFEAFVNKSETFNCPIALGELSSLKCTPCVHVFADGYDLTLLKENFRTAVQGVQPDGDTPLYDSLSVAHSMLQSFKEQNPNANLRIICLTDGRDVGSKALPHVVTNKLQKSKIIVDSIVVQANCRTTELHGISIATGGYSFVVETLEDALNIVELETVLRSKDRLPKPVMPLVQKPWDLTKYTFPGAYPRDIVTSETCPERKPHQRLGDSLIPASKAAARTSVSLSTDRQKRLMQEVREIVNAPHPAIDTYVGTDLAFWKIVIEAPTECPYAGGTFLAYVDFGEKYPHAAPEIRFITPILHPNINRHGRVCHAALDRGWLVDMPMSVIFKVLYGLLLTPDTDNPLDLHATMEYNDDTGQHALKVHNLVVKFASKDRLAWRQELGEE</sequence>
<dbReference type="Gene3D" id="3.40.50.410">
    <property type="entry name" value="von Willebrand factor, type A domain"/>
    <property type="match status" value="1"/>
</dbReference>
<reference evidence="3" key="1">
    <citation type="submission" date="2022-07" db="EMBL/GenBank/DDBJ databases">
        <title>Genome Sequence of Physisporinus lineatus.</title>
        <authorList>
            <person name="Buettner E."/>
        </authorList>
    </citation>
    <scope>NUCLEOTIDE SEQUENCE</scope>
    <source>
        <strain evidence="3">VT162</strain>
    </source>
</reference>
<keyword evidence="4" id="KW-1185">Reference proteome</keyword>